<dbReference type="InterPro" id="IPR032812">
    <property type="entry name" value="SbsA_Ig"/>
</dbReference>
<feature type="domain" description="Alpha-2-macroglobulin bait region" evidence="4">
    <location>
        <begin position="1074"/>
        <end position="1219"/>
    </location>
</feature>
<comment type="similarity">
    <text evidence="1">Belongs to the protease inhibitor I39 (alpha-2-macroglobulin) family. Bacterial alpha-2-macroglobulin subfamily.</text>
</comment>
<dbReference type="SUPFAM" id="SSF48239">
    <property type="entry name" value="Terpenoid cyclases/Protein prenyltransferases"/>
    <property type="match status" value="1"/>
</dbReference>
<dbReference type="PROSITE" id="PS51257">
    <property type="entry name" value="PROKAR_LIPOPROTEIN"/>
    <property type="match status" value="1"/>
</dbReference>
<dbReference type="Gene3D" id="2.60.40.1930">
    <property type="match status" value="1"/>
</dbReference>
<dbReference type="PANTHER" id="PTHR40094:SF1">
    <property type="entry name" value="UBIQUITIN DOMAIN-CONTAINING PROTEIN"/>
    <property type="match status" value="1"/>
</dbReference>
<proteinExistence type="inferred from homology"/>
<dbReference type="Pfam" id="PF17973">
    <property type="entry name" value="bMG10"/>
    <property type="match status" value="1"/>
</dbReference>
<dbReference type="Pfam" id="PF00207">
    <property type="entry name" value="A2M"/>
    <property type="match status" value="1"/>
</dbReference>
<dbReference type="InterPro" id="IPR021868">
    <property type="entry name" value="Alpha_2_Macroglob_MG3"/>
</dbReference>
<dbReference type="Proteomes" id="UP000050501">
    <property type="component" value="Unassembled WGS sequence"/>
</dbReference>
<organism evidence="6 7">
    <name type="scientific">Levilinea saccharolytica</name>
    <dbReference type="NCBI Taxonomy" id="229921"/>
    <lineage>
        <taxon>Bacteria</taxon>
        <taxon>Bacillati</taxon>
        <taxon>Chloroflexota</taxon>
        <taxon>Anaerolineae</taxon>
        <taxon>Anaerolineales</taxon>
        <taxon>Anaerolineaceae</taxon>
        <taxon>Levilinea</taxon>
    </lineage>
</organism>
<sequence>MKPSPFSRPTRAWAAFFSIFVIISLACALPGFSRPTPTPAPAAQAPAAAPTALPTAAPQASPTPLPPMPPVVAEIVPSPSDALPLKSALTLYFSQDMQPESVLSAVTLDPPITGKFEWLDPATLSFIPAEALPPFTSLTLTVAAGAQAANGLSLQEPFSAAYRTTEPLKVVQQLPPPYSTGISPQSAVSITFSQPIVPLGQPTEDLPPAFTLSPAVEGRGEWLNTDTYVFYPNPALSGGVQYTATLTPQFAALAGVPISADATQWNFTAAPPKLMQTAPTSSSLLFLDQIFTLGFNQPMNPSSLEEKVSLRGPDGSAFPLKFTWSENNSRVEIQPTVLLPRSTVITFALEPGALSAGGVELADSFSQPYTSSGNLTFSLGSPRAGERLMLYGGYSSVNIQANLPLARQEIDSKITIQPAIDGLNLNLYNQRQTISLSGYFQPQTNYTITFDASLRDAYDQPLGQNQTITFSTAPVSPTLRIPSIYLGSGVLFLPADQKTLAVEAVNLKNAAVSVTPITLGEMINLTLRHTPGQQMNLSAPATTWASPINAPADRYQMFDLPLTPTGDALSTGLYWLDLGSPELGENAGFVHPVALAVSNVHLTLKRSATQVTVWATDLTTNTPIPNLNVQLWDYNVQNLGYAVTDAQGIAKWDVPVTSAIDSTLFALSGAPGAADFGIAYSGWSYGISGWQFGYENTLEKTGLSAYLYTDRPIYRPGQQVFFRSIFYRKDNGRYTPPDIPSATLSILRGDYYDYDQPDAQLASIPIPLDSFGAGSAAYTLPKDLQPGRYTLSITSPEEVNSSLVITVAEYRKPEVELTAAFASPDLTAGQPLQAEVKLRYYFGTPAAGVNVNWSLYAQRDHFALPGGYVTGKTYRGVSAFDAAPYSPLGSYLTSGAGLTDPEGLLKVELSPEELADLLDSEMRYILTLEATIADESNLPVSTRAQVTHHPQTVYASVRPDAWNAVAGQESGFSVLTVDLKGQPAGNRKLQAVFSPARWEYGQSPDQDWQLVVAPAVSTADFVTDSAGRARLAFTPPTPGTYLLQIRGEAAPVDVFQWVVGGSGALWPRLPDQRLELRSDAETYTSGQSARVLIPNPFNGPALAWVTVERAKIMRSQVITIEGASQEFTLTLTPEDAPNIYVAVTLLGRDSSGLLDFRQGLIELRVDPKDLLLSLTLTADPPRAAPGSPVNLSLKAVDSQGQPVQGEFSIAVVDKAVLALAEPNAQPIPQAFYKPQPLGVLTSIPLTAYANRFKPVALGRGGGGGAGDMGPGSVREKFQDTALWEGSLRTDASGQASLRLTLPDNLTTWVVTARGLDAAHRVGESETEIVTSKDLLIRPVLPRFVIAGDHLELAAVVHNNTNRELAPEVSLTAAGFTLDDPAQASRRVQIGPGERLRLAWWGTVQDVTELDLLFSAAAENLSDSVRPESGTLPVNQYTASQTFAAAGTLAEAGERVETLSLPRSFNVTSGELRLELTPSLVSALLSSLDVLTNQTLPGDNPEMVLSRLLPNLVTYQTLSTMGLDMASLQRRLQNQLRPDLNRLLDHQNPDGGWDWSGDRDESDPFLSAYAYYTLTQAQSAGFTTPSYNLDNAYAYISGVSQRPLPEITERNTVQEELHVFLNFVLWETRGEVSPHLDALVERRANLAPWAQAMLVPCLVLPEQNDQRLTLLSDLETLAVRSATGAHWEAPAPNGWALTSPHFNTALAVYALSRFKSDSVVLEDAVRYLVANRSPQGIWSSQYETAWILLALNQYVLATNDVNAEFAFSAAFNQTPILTGQAAAGQIPAPVSANLPLSQISANSSNQLTIQRQAGTGRLYYRAYLQVNRPAAEVPPIRRGLSISRQFFLTGQDCRTSACQPVTSVIIGPQPSTIYVRLTLTLPHEMNYLVVEDFAPAGAEIVNPALKTTQQGVTPTYTQNPPSLEEGWGWWWFSRPQVYDNRIRWTARQLPPGTYQLTYRLSPYLPGEFRVLPAHAYQLYFPEIQASSGGSILEIKP</sequence>
<dbReference type="EMBL" id="LGCM01000011">
    <property type="protein sequence ID" value="KPL90490.1"/>
    <property type="molecule type" value="Genomic_DNA"/>
</dbReference>
<feature type="domain" description="Alpha-2-macroglobulin" evidence="5">
    <location>
        <begin position="1280"/>
        <end position="1370"/>
    </location>
</feature>
<dbReference type="GO" id="GO:0004866">
    <property type="term" value="F:endopeptidase inhibitor activity"/>
    <property type="evidence" value="ECO:0007669"/>
    <property type="project" value="InterPro"/>
</dbReference>
<dbReference type="InterPro" id="IPR002890">
    <property type="entry name" value="MG2"/>
</dbReference>
<evidence type="ECO:0000313" key="7">
    <source>
        <dbReference type="Proteomes" id="UP000050501"/>
    </source>
</evidence>
<dbReference type="InterPro" id="IPR051802">
    <property type="entry name" value="YfhM-like"/>
</dbReference>
<keyword evidence="2" id="KW-0732">Signal</keyword>
<feature type="region of interest" description="Disordered" evidence="3">
    <location>
        <begin position="36"/>
        <end position="64"/>
    </location>
</feature>
<dbReference type="Gene3D" id="2.60.40.3710">
    <property type="match status" value="2"/>
</dbReference>
<evidence type="ECO:0000256" key="3">
    <source>
        <dbReference type="SAM" id="MobiDB-lite"/>
    </source>
</evidence>
<dbReference type="InterPro" id="IPR008930">
    <property type="entry name" value="Terpenoid_cyclase/PrenylTrfase"/>
</dbReference>
<evidence type="ECO:0000313" key="6">
    <source>
        <dbReference type="EMBL" id="KPL90490.1"/>
    </source>
</evidence>
<dbReference type="Gene3D" id="2.20.130.20">
    <property type="match status" value="1"/>
</dbReference>
<dbReference type="InterPro" id="IPR011625">
    <property type="entry name" value="A2M_N_BRD"/>
</dbReference>
<evidence type="ECO:0008006" key="8">
    <source>
        <dbReference type="Google" id="ProtNLM"/>
    </source>
</evidence>
<accession>A0A0N8GSX2</accession>
<name>A0A0N8GSX2_9CHLR</name>
<evidence type="ECO:0000256" key="2">
    <source>
        <dbReference type="ARBA" id="ARBA00022729"/>
    </source>
</evidence>
<gene>
    <name evidence="6" type="ORF">ADN01_02420</name>
</gene>
<evidence type="ECO:0000259" key="5">
    <source>
        <dbReference type="SMART" id="SM01360"/>
    </source>
</evidence>
<dbReference type="RefSeq" id="WP_075070904.1">
    <property type="nucleotide sequence ID" value="NZ_LGCM01000011.1"/>
</dbReference>
<dbReference type="SMART" id="SM01359">
    <property type="entry name" value="A2M_N_2"/>
    <property type="match status" value="1"/>
</dbReference>
<feature type="compositionally biased region" description="Low complexity" evidence="3">
    <location>
        <begin position="41"/>
        <end position="60"/>
    </location>
</feature>
<dbReference type="SMART" id="SM01360">
    <property type="entry name" value="A2M"/>
    <property type="match status" value="1"/>
</dbReference>
<dbReference type="Pfam" id="PF13205">
    <property type="entry name" value="Big_5"/>
    <property type="match status" value="3"/>
</dbReference>
<evidence type="ECO:0000256" key="1">
    <source>
        <dbReference type="ARBA" id="ARBA00010556"/>
    </source>
</evidence>
<comment type="caution">
    <text evidence="6">The sequence shown here is derived from an EMBL/GenBank/DDBJ whole genome shotgun (WGS) entry which is preliminary data.</text>
</comment>
<evidence type="ECO:0000259" key="4">
    <source>
        <dbReference type="SMART" id="SM01359"/>
    </source>
</evidence>
<dbReference type="InterPro" id="IPR001599">
    <property type="entry name" value="Macroglobln_a2"/>
</dbReference>
<reference evidence="6 7" key="1">
    <citation type="submission" date="2015-07" db="EMBL/GenBank/DDBJ databases">
        <title>Genome sequence of Levilinea saccharolytica DSM 16555.</title>
        <authorList>
            <person name="Hemp J."/>
            <person name="Ward L.M."/>
            <person name="Pace L.A."/>
            <person name="Fischer W.W."/>
        </authorList>
    </citation>
    <scope>NUCLEOTIDE SEQUENCE [LARGE SCALE GENOMIC DNA]</scope>
    <source>
        <strain evidence="6 7">KIBI-1</strain>
    </source>
</reference>
<dbReference type="Pfam" id="PF07703">
    <property type="entry name" value="A2M_BRD"/>
    <property type="match status" value="1"/>
</dbReference>
<dbReference type="PANTHER" id="PTHR40094">
    <property type="entry name" value="ALPHA-2-MACROGLOBULIN HOMOLOG"/>
    <property type="match status" value="1"/>
</dbReference>
<dbReference type="Gene3D" id="1.50.10.20">
    <property type="match status" value="1"/>
</dbReference>
<dbReference type="Pfam" id="PF01835">
    <property type="entry name" value="MG2"/>
    <property type="match status" value="1"/>
</dbReference>
<keyword evidence="7" id="KW-1185">Reference proteome</keyword>
<dbReference type="InterPro" id="IPR041246">
    <property type="entry name" value="Bact_MG10"/>
</dbReference>
<dbReference type="STRING" id="229921.ADN01_02420"/>
<protein>
    <recommendedName>
        <fullName evidence="8">Large extracellular alpha-helical protein</fullName>
    </recommendedName>
</protein>
<dbReference type="Pfam" id="PF11974">
    <property type="entry name" value="bMG3"/>
    <property type="match status" value="1"/>
</dbReference>